<name>A2ZRQ0_ORYSJ</name>
<dbReference type="Proteomes" id="UP000007752">
    <property type="component" value="Chromosome 1"/>
</dbReference>
<organism evidence="1">
    <name type="scientific">Oryza sativa subsp. japonica</name>
    <name type="common">Rice</name>
    <dbReference type="NCBI Taxonomy" id="39947"/>
    <lineage>
        <taxon>Eukaryota</taxon>
        <taxon>Viridiplantae</taxon>
        <taxon>Streptophyta</taxon>
        <taxon>Embryophyta</taxon>
        <taxon>Tracheophyta</taxon>
        <taxon>Spermatophyta</taxon>
        <taxon>Magnoliopsida</taxon>
        <taxon>Liliopsida</taxon>
        <taxon>Poales</taxon>
        <taxon>Poaceae</taxon>
        <taxon>BOP clade</taxon>
        <taxon>Oryzoideae</taxon>
        <taxon>Oryzeae</taxon>
        <taxon>Oryzinae</taxon>
        <taxon>Oryza</taxon>
        <taxon>Oryza sativa</taxon>
    </lineage>
</organism>
<sequence length="181" mass="20539">MGGNGESWMLYTFVLNGEFTDVFAMDEDLPPLWHQIQDLNMEIQDLQQGRWSRLYLLAWVLQGSLNPRRTLVWRQLENQNEKGLVLKPPFQLKNLRRSPQFLGHGYRTALNIGTPKKKSKAQPISASLKIAVEGIVKESFGKEIPPPLSVEHIQTVAVQRCGMLPEEVTKDKLMAQASDDA</sequence>
<dbReference type="EMBL" id="CM000138">
    <property type="protein sequence ID" value="EAZ11397.1"/>
    <property type="molecule type" value="Genomic_DNA"/>
</dbReference>
<accession>A2ZRQ0</accession>
<gene>
    <name evidence="1" type="ORF">OsJ_01260</name>
</gene>
<reference evidence="1" key="2">
    <citation type="submission" date="2008-12" db="EMBL/GenBank/DDBJ databases">
        <title>Improved gene annotation of the rice (Oryza sativa) genomes.</title>
        <authorList>
            <person name="Wang J."/>
            <person name="Li R."/>
            <person name="Fan W."/>
            <person name="Huang Q."/>
            <person name="Zhang J."/>
            <person name="Zhou Y."/>
            <person name="Hu Y."/>
            <person name="Zi S."/>
            <person name="Li J."/>
            <person name="Ni P."/>
            <person name="Zheng H."/>
            <person name="Zhang Y."/>
            <person name="Zhao M."/>
            <person name="Hao Q."/>
            <person name="McDermott J."/>
            <person name="Samudrala R."/>
            <person name="Kristiansen K."/>
            <person name="Wong G.K.-S."/>
        </authorList>
    </citation>
    <scope>NUCLEOTIDE SEQUENCE</scope>
</reference>
<evidence type="ECO:0000313" key="1">
    <source>
        <dbReference type="EMBL" id="EAZ11397.1"/>
    </source>
</evidence>
<dbReference type="PANTHER" id="PTHR33075">
    <property type="entry name" value="OS02G0499800 PROTEIN"/>
    <property type="match status" value="1"/>
</dbReference>
<proteinExistence type="predicted"/>
<dbReference type="AlphaFoldDB" id="A2ZRQ0"/>
<dbReference type="PANTHER" id="PTHR33075:SF7">
    <property type="entry name" value="OS02G0303350 PROTEIN"/>
    <property type="match status" value="1"/>
</dbReference>
<reference evidence="1" key="1">
    <citation type="journal article" date="2005" name="PLoS Biol.">
        <title>The genomes of Oryza sativa: a history of duplications.</title>
        <authorList>
            <person name="Yu J."/>
            <person name="Wang J."/>
            <person name="Lin W."/>
            <person name="Li S."/>
            <person name="Li H."/>
            <person name="Zhou J."/>
            <person name="Ni P."/>
            <person name="Dong W."/>
            <person name="Hu S."/>
            <person name="Zeng C."/>
            <person name="Zhang J."/>
            <person name="Zhang Y."/>
            <person name="Li R."/>
            <person name="Xu Z."/>
            <person name="Li S."/>
            <person name="Li X."/>
            <person name="Zheng H."/>
            <person name="Cong L."/>
            <person name="Lin L."/>
            <person name="Yin J."/>
            <person name="Geng J."/>
            <person name="Li G."/>
            <person name="Shi J."/>
            <person name="Liu J."/>
            <person name="Lv H."/>
            <person name="Li J."/>
            <person name="Wang J."/>
            <person name="Deng Y."/>
            <person name="Ran L."/>
            <person name="Shi X."/>
            <person name="Wang X."/>
            <person name="Wu Q."/>
            <person name="Li C."/>
            <person name="Ren X."/>
            <person name="Wang J."/>
            <person name="Wang X."/>
            <person name="Li D."/>
            <person name="Liu D."/>
            <person name="Zhang X."/>
            <person name="Ji Z."/>
            <person name="Zhao W."/>
            <person name="Sun Y."/>
            <person name="Zhang Z."/>
            <person name="Bao J."/>
            <person name="Han Y."/>
            <person name="Dong L."/>
            <person name="Ji J."/>
            <person name="Chen P."/>
            <person name="Wu S."/>
            <person name="Liu J."/>
            <person name="Xiao Y."/>
            <person name="Bu D."/>
            <person name="Tan J."/>
            <person name="Yang L."/>
            <person name="Ye C."/>
            <person name="Zhang J."/>
            <person name="Xu J."/>
            <person name="Zhou Y."/>
            <person name="Yu Y."/>
            <person name="Zhang B."/>
            <person name="Zhuang S."/>
            <person name="Wei H."/>
            <person name="Liu B."/>
            <person name="Lei M."/>
            <person name="Yu H."/>
            <person name="Li Y."/>
            <person name="Xu H."/>
            <person name="Wei S."/>
            <person name="He X."/>
            <person name="Fang L."/>
            <person name="Zhang Z."/>
            <person name="Zhang Y."/>
            <person name="Huang X."/>
            <person name="Su Z."/>
            <person name="Tong W."/>
            <person name="Li J."/>
            <person name="Tong Z."/>
            <person name="Li S."/>
            <person name="Ye J."/>
            <person name="Wang L."/>
            <person name="Fang L."/>
            <person name="Lei T."/>
            <person name="Chen C."/>
            <person name="Chen H."/>
            <person name="Xu Z."/>
            <person name="Li H."/>
            <person name="Huang H."/>
            <person name="Zhang F."/>
            <person name="Xu H."/>
            <person name="Li N."/>
            <person name="Zhao C."/>
            <person name="Li S."/>
            <person name="Dong L."/>
            <person name="Huang Y."/>
            <person name="Li L."/>
            <person name="Xi Y."/>
            <person name="Qi Q."/>
            <person name="Li W."/>
            <person name="Zhang B."/>
            <person name="Hu W."/>
            <person name="Zhang Y."/>
            <person name="Tian X."/>
            <person name="Jiao Y."/>
            <person name="Liang X."/>
            <person name="Jin J."/>
            <person name="Gao L."/>
            <person name="Zheng W."/>
            <person name="Hao B."/>
            <person name="Liu S."/>
            <person name="Wang W."/>
            <person name="Yuan L."/>
            <person name="Cao M."/>
            <person name="McDermott J."/>
            <person name="Samudrala R."/>
            <person name="Wang J."/>
            <person name="Wong G.K."/>
            <person name="Yang H."/>
        </authorList>
    </citation>
    <scope>NUCLEOTIDE SEQUENCE [LARGE SCALE GENOMIC DNA]</scope>
</reference>
<protein>
    <submittedName>
        <fullName evidence="1">Uncharacterized protein</fullName>
    </submittedName>
</protein>